<dbReference type="Pfam" id="PF01399">
    <property type="entry name" value="PCI"/>
    <property type="match status" value="1"/>
</dbReference>
<dbReference type="InterPro" id="IPR000717">
    <property type="entry name" value="PCI_dom"/>
</dbReference>
<reference evidence="5" key="1">
    <citation type="submission" date="2021-01" db="EMBL/GenBank/DDBJ databases">
        <authorList>
            <person name="Corre E."/>
            <person name="Pelletier E."/>
            <person name="Niang G."/>
            <person name="Scheremetjew M."/>
            <person name="Finn R."/>
            <person name="Kale V."/>
            <person name="Holt S."/>
            <person name="Cochrane G."/>
            <person name="Meng A."/>
            <person name="Brown T."/>
            <person name="Cohen L."/>
        </authorList>
    </citation>
    <scope>NUCLEOTIDE SEQUENCE</scope>
    <source>
        <strain evidence="5">SAG 36.94</strain>
    </source>
</reference>
<accession>A0A7S1T5K1</accession>
<dbReference type="GO" id="GO:0000502">
    <property type="term" value="C:proteasome complex"/>
    <property type="evidence" value="ECO:0007669"/>
    <property type="project" value="UniProtKB-KW"/>
</dbReference>
<evidence type="ECO:0000256" key="3">
    <source>
        <dbReference type="ARBA" id="ARBA00062507"/>
    </source>
</evidence>
<name>A0A7S1T5K1_9RHOD</name>
<evidence type="ECO:0000259" key="4">
    <source>
        <dbReference type="PROSITE" id="PS50250"/>
    </source>
</evidence>
<evidence type="ECO:0000256" key="1">
    <source>
        <dbReference type="ARBA" id="ARBA00007454"/>
    </source>
</evidence>
<evidence type="ECO:0000256" key="2">
    <source>
        <dbReference type="ARBA" id="ARBA00022942"/>
    </source>
</evidence>
<dbReference type="InterPro" id="IPR050871">
    <property type="entry name" value="26S_Proteasome/COP9_Components"/>
</dbReference>
<dbReference type="InterPro" id="IPR040780">
    <property type="entry name" value="Rpn6_C_helix"/>
</dbReference>
<gene>
    <name evidence="5" type="ORF">CCAE0312_LOCUS276</name>
</gene>
<comment type="subunit">
    <text evidence="3">Component of the lid subcomplex of the 19S proteasome regulatory particle complex (also named PA700 complex). The 26S proteasome consists of a 20S proteasome core and two 19S regulatory subunits.</text>
</comment>
<dbReference type="Pfam" id="PF18503">
    <property type="entry name" value="RPN6_C_helix"/>
    <property type="match status" value="1"/>
</dbReference>
<proteinExistence type="inferred from homology"/>
<protein>
    <recommendedName>
        <fullName evidence="4">PCI domain-containing protein</fullName>
    </recommendedName>
</protein>
<dbReference type="PROSITE" id="PS50250">
    <property type="entry name" value="PCI"/>
    <property type="match status" value="1"/>
</dbReference>
<sequence>MEEIPSWREKALEDAISFKDHEPDRAEGMLLEVLVGEQTNFGGEMRKVDEEDERKVRAQEAAVAALLEIYVKMGNVSGIVKLLDLLKLRFFPRVAKAKTAKLVRTLIDAVDRIPGTKDSGVLQGLCEETIEWCKSEKRTFLRQKIEGRLAALHLESKRFLEAMTILDELLREVKRLDDKAHLLEIQLLESKVYRALRNLPKSKAALTSARTTANAIYVPPAFQGEIDMQAGIVAADEKDYKTAYSYFYEAFEGFMSLDDPRAAQNLKYMQLCKIMANSSPGDVISVVSGSVALKYAGPDLEAMQSIAKAYEARSLQDFELVLEKYRSQLGDDPVVETHLSSLYNGLLENNLLRIIEPFSRVEIEHVASLIKLNLSTVESKLSQMILDKKLNGILDQGNGILVVYETRTLPKAYQSTIDTFSKMDLVVDSLFERALSLK</sequence>
<dbReference type="AlphaFoldDB" id="A0A7S1T5K1"/>
<dbReference type="InterPro" id="IPR040773">
    <property type="entry name" value="Rpn6_N"/>
</dbReference>
<dbReference type="Gene3D" id="1.25.40.570">
    <property type="match status" value="1"/>
</dbReference>
<comment type="similarity">
    <text evidence="1">Belongs to the proteasome subunit S9 family.</text>
</comment>
<dbReference type="InterPro" id="IPR036390">
    <property type="entry name" value="WH_DNA-bd_sf"/>
</dbReference>
<dbReference type="SUPFAM" id="SSF46785">
    <property type="entry name" value="Winged helix' DNA-binding domain"/>
    <property type="match status" value="1"/>
</dbReference>
<keyword evidence="2" id="KW-0647">Proteasome</keyword>
<dbReference type="SMART" id="SM00088">
    <property type="entry name" value="PINT"/>
    <property type="match status" value="1"/>
</dbReference>
<evidence type="ECO:0000313" key="5">
    <source>
        <dbReference type="EMBL" id="CAD9221263.1"/>
    </source>
</evidence>
<dbReference type="EMBL" id="HBGH01000550">
    <property type="protein sequence ID" value="CAD9221263.1"/>
    <property type="molecule type" value="Transcribed_RNA"/>
</dbReference>
<dbReference type="FunFam" id="1.25.40.570:FF:000016">
    <property type="entry name" value="26S proteasome regulatory subunit"/>
    <property type="match status" value="1"/>
</dbReference>
<organism evidence="5">
    <name type="scientific">Compsopogon caeruleus</name>
    <dbReference type="NCBI Taxonomy" id="31354"/>
    <lineage>
        <taxon>Eukaryota</taxon>
        <taxon>Rhodophyta</taxon>
        <taxon>Compsopogonophyceae</taxon>
        <taxon>Compsopogonales</taxon>
        <taxon>Compsopogonaceae</taxon>
        <taxon>Compsopogon</taxon>
    </lineage>
</organism>
<feature type="domain" description="PCI" evidence="4">
    <location>
        <begin position="239"/>
        <end position="408"/>
    </location>
</feature>
<dbReference type="Pfam" id="PF18055">
    <property type="entry name" value="RPN6_N"/>
    <property type="match status" value="1"/>
</dbReference>
<dbReference type="PANTHER" id="PTHR10678">
    <property type="entry name" value="26S PROTEASOME NON-ATPASE REGULATORY SUBUNIT 11/COP9 SIGNALOSOME COMPLEX SUBUNIT 2"/>
    <property type="match status" value="1"/>
</dbReference>
<dbReference type="SMART" id="SM00753">
    <property type="entry name" value="PAM"/>
    <property type="match status" value="1"/>
</dbReference>